<evidence type="ECO:0000313" key="2">
    <source>
        <dbReference type="Proteomes" id="UP000249061"/>
    </source>
</evidence>
<reference evidence="1 2" key="1">
    <citation type="submission" date="2017-08" db="EMBL/GenBank/DDBJ databases">
        <title>Infants hospitalized years apart are colonized by the same room-sourced microbial strains.</title>
        <authorList>
            <person name="Brooks B."/>
            <person name="Olm M.R."/>
            <person name="Firek B.A."/>
            <person name="Baker R."/>
            <person name="Thomas B.C."/>
            <person name="Morowitz M.J."/>
            <person name="Banfield J.F."/>
        </authorList>
    </citation>
    <scope>NUCLEOTIDE SEQUENCE [LARGE SCALE GENOMIC DNA]</scope>
    <source>
        <strain evidence="1">S2_003_000_R2_14</strain>
    </source>
</reference>
<protein>
    <submittedName>
        <fullName evidence="1">Uncharacterized protein</fullName>
    </submittedName>
</protein>
<accession>A0A2W5TIL8</accession>
<dbReference type="Proteomes" id="UP000249061">
    <property type="component" value="Unassembled WGS sequence"/>
</dbReference>
<dbReference type="EMBL" id="QFQP01000005">
    <property type="protein sequence ID" value="PZR15439.1"/>
    <property type="molecule type" value="Genomic_DNA"/>
</dbReference>
<name>A0A2W5TIL8_9BACT</name>
<proteinExistence type="predicted"/>
<gene>
    <name evidence="1" type="ORF">DI536_08285</name>
</gene>
<evidence type="ECO:0000313" key="1">
    <source>
        <dbReference type="EMBL" id="PZR15439.1"/>
    </source>
</evidence>
<comment type="caution">
    <text evidence="1">The sequence shown here is derived from an EMBL/GenBank/DDBJ whole genome shotgun (WGS) entry which is preliminary data.</text>
</comment>
<sequence>MSRHTCIGPFVAELRNADGVRTAIRNTTVNVASSVPGLTFHPTCNDTSTDFTIAYGASQFSFYAKADGAVRGLVTVTATADRVPTPATVQLKVKALPVAKIVITSPERTVTAGSCSTQTIDFELFDSMNRHTDADDDAIVFNLSAKLGAATVADLLFSDGMCGTVAPTLNFPSGVGNASLRVSNTRAGTYEVTAVRGAISATQNVTVTPAAPNKLQLLNAFLVLTPQVCSNGGFGVELVDAFGNAAPAPANSTLTVEQESTIEGVTFHSAVDCLPPATSTVEFTAGQSQRFIPTRGTLSRTGRARVTTNIPGVLMTDWLNVSVGVGALTYFDLSGPGQTITANGCSVTPMSFVARDVAGNPTLAPDGGVTIDVNASLPGGDLRFFTTSGCPPANGRADVFVPGGAPDVRVYFSGTRARPAFAFTGTNATYPVDGGVSGNVITPAAPTKFFVNPDAGVTTAASCTQFTGSFFDTWDNATGYTNDRQVTVMPGTLTVSPTGACGGGMALAPANQSTFDFFVGSNTAGVYPMTVNVGALSANARLTVNPGMPQLSASTATPNVRAGECVNIALERRDGQLNPTPVTTTTSFPVTAGARTYVFAQGNCMGAVDAGATMNAGQNTATFSVRPIAAVPQNVVIDALGGTNPQVALTVQPNVTTRYEWASAGTPLALTAGACSPALTVTRYDAWDNLVTQGNETPALTSMNLVQFFNTSGCTAGSTITTALVPDGQGVSSTFYARGTSADAGVMRADLNAANGTRAVAVSPSTAHHLAFATAPGSTQAGTCEGDVRVDLRDEFENRVQPAGTVSVSLSTDGGVGQSGGPVLFSDIGCNTGISSVELTAGAPVASFRFRSIRATPPGPPLALIARTASPVTSTASQGWVVTPRDVARLGWTEATPATVNRFECTRLGPVRTEDTFGNVVAPTSTLALQGPLADANLGAQFFSDAQCTAAVPASIATGTTTSQPYYVVATGADAGTVIARSATGSIVSPAITLSLVGTPGSLTVSDAGFVEASACRPVTVARLDGSGSAVTKGETSFILTSASASVTLHPTPDCAGAGSATVNGAFMAGQSTVTYYLRGRSSNGAETVPVTVTDVLGGSTGSSTDATALPLVRRGSCNIADNASNSRCELSPPLPGNDLSRSFLLFSSTGGDASASLSNVACKLDATTNAAVVCNRAGDGAAPAGDQSLLIEYQVVSYGRSVDAGGITVQHVPSGVTDSSGSFPVTIAPVPTGESFVLFSTYGTGSENGADDFPTMHLENGTTLRVLSAGAKNYEAQVVSISGAQVDRGEAVLDAGVFFTQVPGIPAADVSRAFLLYSVRGVDRPDGGVQEMCKRQVRGGFDGGAVYFARGFNAATECGVDPVQIRWEAVRLPAASAQQQLVSVAGSGGGLTRTSNFNFAAVVLNRSVGFVGGQGPGGQSMGEGNFFDATGGNGDTVGSFRSALRFNSTTQGVLECRNSGAGKDSQFNPFVVQFAP</sequence>
<organism evidence="1 2">
    <name type="scientific">Archangium gephyra</name>
    <dbReference type="NCBI Taxonomy" id="48"/>
    <lineage>
        <taxon>Bacteria</taxon>
        <taxon>Pseudomonadati</taxon>
        <taxon>Myxococcota</taxon>
        <taxon>Myxococcia</taxon>
        <taxon>Myxococcales</taxon>
        <taxon>Cystobacterineae</taxon>
        <taxon>Archangiaceae</taxon>
        <taxon>Archangium</taxon>
    </lineage>
</organism>